<dbReference type="InterPro" id="IPR000994">
    <property type="entry name" value="Pept_M24"/>
</dbReference>
<evidence type="ECO:0000256" key="6">
    <source>
        <dbReference type="HAMAP-Rule" id="MF_01974"/>
    </source>
</evidence>
<comment type="function">
    <text evidence="1 6">Removes the N-terminal methionine from nascent proteins. The N-terminal methionine is often cleaved when the second residue in the primary sequence is small and uncharged (Met-Ala-, Cys, Gly, Pro, Ser, Thr, or Val). Requires deformylation of the N(alpha)-formylated initiator methionine before it can be hydrolyzed.</text>
</comment>
<dbReference type="RefSeq" id="WP_302722736.1">
    <property type="nucleotide sequence ID" value="NZ_JAULRU010000569.1"/>
</dbReference>
<dbReference type="Pfam" id="PF00557">
    <property type="entry name" value="Peptidase_M24"/>
    <property type="match status" value="1"/>
</dbReference>
<comment type="cofactor">
    <cofactor evidence="6">
        <name>Co(2+)</name>
        <dbReference type="ChEBI" id="CHEBI:48828"/>
    </cofactor>
    <cofactor evidence="6">
        <name>Zn(2+)</name>
        <dbReference type="ChEBI" id="CHEBI:29105"/>
    </cofactor>
    <cofactor evidence="6">
        <name>Mn(2+)</name>
        <dbReference type="ChEBI" id="CHEBI:29035"/>
    </cofactor>
    <cofactor evidence="6">
        <name>Fe(2+)</name>
        <dbReference type="ChEBI" id="CHEBI:29033"/>
    </cofactor>
    <text evidence="6">Binds 2 divalent metal cations per subunit. Has a high-affinity and a low affinity metal-binding site. The true nature of the physiological cofactor is under debate. The enzyme is active with cobalt, zinc, manganese or divalent iron ions. Most likely, methionine aminopeptidases function as mononuclear Fe(2+)-metalloproteases under physiological conditions, and the catalytically relevant metal-binding site has been assigned to the histidine-containing high-affinity site.</text>
</comment>
<sequence>MSKVVLKSPDAINKMRHAGQLLARVFSELDQRMRPGVTTAAINHWVEHYIRNELGARPASLGQYDYPFSLNASPNHVVCHGFPTDSPLQDGDIVNIDITLEKHGYIADSSKTYCIGQASEASQRLVDVTYQAMWRGIHAVKPGNTLGDIGHAIAAFAKLNGYSVVRDYCGHGIGQQMHEAPDVLHFGSPGKGIKLRPGMTFTIEPMINQGSATTRTLADQWTVVTEDQMLSAQWEHTVLVTDKGVEVLTLRPEEAPLI</sequence>
<keyword evidence="5 6" id="KW-0378">Hydrolase</keyword>
<dbReference type="HAMAP" id="MF_01974">
    <property type="entry name" value="MetAP_1"/>
    <property type="match status" value="1"/>
</dbReference>
<comment type="subunit">
    <text evidence="6">Monomer.</text>
</comment>
<dbReference type="EMBL" id="JAXAFO010000009">
    <property type="protein sequence ID" value="MDX6849124.1"/>
    <property type="molecule type" value="Genomic_DNA"/>
</dbReference>
<dbReference type="Gene3D" id="3.90.230.10">
    <property type="entry name" value="Creatinase/methionine aminopeptidase superfamily"/>
    <property type="match status" value="1"/>
</dbReference>
<reference evidence="9 10" key="1">
    <citation type="submission" date="2023-11" db="EMBL/GenBank/DDBJ databases">
        <title>Gilvimarinus fulvus sp. nov., isolated from the surface of Kelp.</title>
        <authorList>
            <person name="Sun Y.Y."/>
            <person name="Gong Y."/>
            <person name="Du Z.J."/>
        </authorList>
    </citation>
    <scope>NUCLEOTIDE SEQUENCE [LARGE SCALE GENOMIC DNA]</scope>
    <source>
        <strain evidence="9 10">SDUM040013</strain>
    </source>
</reference>
<feature type="binding site" evidence="6">
    <location>
        <position position="171"/>
    </location>
    <ligand>
        <name>a divalent metal cation</name>
        <dbReference type="ChEBI" id="CHEBI:60240"/>
        <label>2</label>
        <note>catalytic</note>
    </ligand>
</feature>
<keyword evidence="2 6" id="KW-0031">Aminopeptidase</keyword>
<dbReference type="InterPro" id="IPR036005">
    <property type="entry name" value="Creatinase/aminopeptidase-like"/>
</dbReference>
<dbReference type="CDD" id="cd01086">
    <property type="entry name" value="MetAP1"/>
    <property type="match status" value="1"/>
</dbReference>
<dbReference type="EC" id="3.4.11.18" evidence="6 7"/>
<name>A0ABU4RWU0_9GAMM</name>
<dbReference type="GO" id="GO:0004239">
    <property type="term" value="F:initiator methionyl aminopeptidase activity"/>
    <property type="evidence" value="ECO:0007669"/>
    <property type="project" value="UniProtKB-EC"/>
</dbReference>
<evidence type="ECO:0000256" key="4">
    <source>
        <dbReference type="ARBA" id="ARBA00022723"/>
    </source>
</evidence>
<comment type="catalytic activity">
    <reaction evidence="6 7">
        <text>Release of N-terminal amino acids, preferentially methionine, from peptides and arylamides.</text>
        <dbReference type="EC" id="3.4.11.18"/>
    </reaction>
</comment>
<evidence type="ECO:0000313" key="9">
    <source>
        <dbReference type="EMBL" id="MDX6849124.1"/>
    </source>
</evidence>
<feature type="binding site" evidence="6">
    <location>
        <position position="97"/>
    </location>
    <ligand>
        <name>a divalent metal cation</name>
        <dbReference type="ChEBI" id="CHEBI:60240"/>
        <label>1</label>
    </ligand>
</feature>
<feature type="binding site" evidence="6">
    <location>
        <position position="178"/>
    </location>
    <ligand>
        <name>substrate</name>
    </ligand>
</feature>
<comment type="caution">
    <text evidence="9">The sequence shown here is derived from an EMBL/GenBank/DDBJ whole genome shotgun (WGS) entry which is preliminary data.</text>
</comment>
<feature type="binding site" evidence="6">
    <location>
        <position position="204"/>
    </location>
    <ligand>
        <name>a divalent metal cation</name>
        <dbReference type="ChEBI" id="CHEBI:60240"/>
        <label>2</label>
        <note>catalytic</note>
    </ligand>
</feature>
<organism evidence="9 10">
    <name type="scientific">Gilvimarinus gilvus</name>
    <dbReference type="NCBI Taxonomy" id="3058038"/>
    <lineage>
        <taxon>Bacteria</taxon>
        <taxon>Pseudomonadati</taxon>
        <taxon>Pseudomonadota</taxon>
        <taxon>Gammaproteobacteria</taxon>
        <taxon>Cellvibrionales</taxon>
        <taxon>Cellvibrionaceae</taxon>
        <taxon>Gilvimarinus</taxon>
    </lineage>
</organism>
<comment type="similarity">
    <text evidence="6">Belongs to the peptidase M24A family. Methionine aminopeptidase type 1 subfamily.</text>
</comment>
<dbReference type="PANTHER" id="PTHR43330:SF27">
    <property type="entry name" value="METHIONINE AMINOPEPTIDASE"/>
    <property type="match status" value="1"/>
</dbReference>
<accession>A0ABU4RWU0</accession>
<feature type="binding site" evidence="6">
    <location>
        <position position="235"/>
    </location>
    <ligand>
        <name>a divalent metal cation</name>
        <dbReference type="ChEBI" id="CHEBI:60240"/>
        <label>2</label>
        <note>catalytic</note>
    </ligand>
</feature>
<keyword evidence="10" id="KW-1185">Reference proteome</keyword>
<proteinExistence type="inferred from homology"/>
<evidence type="ECO:0000256" key="7">
    <source>
        <dbReference type="RuleBase" id="RU003653"/>
    </source>
</evidence>
<keyword evidence="3 6" id="KW-0645">Protease</keyword>
<dbReference type="InterPro" id="IPR002467">
    <property type="entry name" value="Pept_M24A_MAP1"/>
</dbReference>
<keyword evidence="4 6" id="KW-0479">Metal-binding</keyword>
<feature type="binding site" evidence="6">
    <location>
        <position position="108"/>
    </location>
    <ligand>
        <name>a divalent metal cation</name>
        <dbReference type="ChEBI" id="CHEBI:60240"/>
        <label>1</label>
    </ligand>
</feature>
<evidence type="ECO:0000313" key="10">
    <source>
        <dbReference type="Proteomes" id="UP001273505"/>
    </source>
</evidence>
<feature type="binding site" evidence="6">
    <location>
        <position position="80"/>
    </location>
    <ligand>
        <name>substrate</name>
    </ligand>
</feature>
<feature type="domain" description="Peptidase M24" evidence="8">
    <location>
        <begin position="14"/>
        <end position="242"/>
    </location>
</feature>
<dbReference type="InterPro" id="IPR001714">
    <property type="entry name" value="Pept_M24_MAP"/>
</dbReference>
<dbReference type="NCBIfam" id="TIGR00500">
    <property type="entry name" value="met_pdase_I"/>
    <property type="match status" value="1"/>
</dbReference>
<protein>
    <recommendedName>
        <fullName evidence="6 7">Methionine aminopeptidase</fullName>
        <shortName evidence="6">MAP</shortName>
        <shortName evidence="6">MetAP</shortName>
        <ecNumber evidence="6 7">3.4.11.18</ecNumber>
    </recommendedName>
    <alternativeName>
        <fullName evidence="6">Peptidase M</fullName>
    </alternativeName>
</protein>
<dbReference type="PRINTS" id="PR00599">
    <property type="entry name" value="MAPEPTIDASE"/>
</dbReference>
<dbReference type="Proteomes" id="UP001273505">
    <property type="component" value="Unassembled WGS sequence"/>
</dbReference>
<evidence type="ECO:0000256" key="5">
    <source>
        <dbReference type="ARBA" id="ARBA00022801"/>
    </source>
</evidence>
<evidence type="ECO:0000259" key="8">
    <source>
        <dbReference type="Pfam" id="PF00557"/>
    </source>
</evidence>
<feature type="binding site" evidence="6">
    <location>
        <position position="108"/>
    </location>
    <ligand>
        <name>a divalent metal cation</name>
        <dbReference type="ChEBI" id="CHEBI:60240"/>
        <label>2</label>
        <note>catalytic</note>
    </ligand>
</feature>
<evidence type="ECO:0000256" key="3">
    <source>
        <dbReference type="ARBA" id="ARBA00022670"/>
    </source>
</evidence>
<feature type="binding site" evidence="6">
    <location>
        <position position="235"/>
    </location>
    <ligand>
        <name>a divalent metal cation</name>
        <dbReference type="ChEBI" id="CHEBI:60240"/>
        <label>1</label>
    </ligand>
</feature>
<gene>
    <name evidence="6 9" type="primary">map</name>
    <name evidence="9" type="ORF">SCD92_07120</name>
</gene>
<dbReference type="SUPFAM" id="SSF55920">
    <property type="entry name" value="Creatinase/aminopeptidase"/>
    <property type="match status" value="1"/>
</dbReference>
<evidence type="ECO:0000256" key="2">
    <source>
        <dbReference type="ARBA" id="ARBA00022438"/>
    </source>
</evidence>
<dbReference type="PANTHER" id="PTHR43330">
    <property type="entry name" value="METHIONINE AMINOPEPTIDASE"/>
    <property type="match status" value="1"/>
</dbReference>
<dbReference type="PROSITE" id="PS00680">
    <property type="entry name" value="MAP_1"/>
    <property type="match status" value="1"/>
</dbReference>
<evidence type="ECO:0000256" key="1">
    <source>
        <dbReference type="ARBA" id="ARBA00002521"/>
    </source>
</evidence>